<dbReference type="InterPro" id="IPR020103">
    <property type="entry name" value="PsdUridine_synth_cat_dom_sf"/>
</dbReference>
<evidence type="ECO:0000256" key="5">
    <source>
        <dbReference type="RuleBase" id="RU362028"/>
    </source>
</evidence>
<comment type="similarity">
    <text evidence="1 5">Belongs to the pseudouridine synthase RluA family.</text>
</comment>
<keyword evidence="8" id="KW-1185">Reference proteome</keyword>
<dbReference type="EMBL" id="CP011280">
    <property type="protein sequence ID" value="AKC95318.1"/>
    <property type="molecule type" value="Genomic_DNA"/>
</dbReference>
<dbReference type="SUPFAM" id="SSF55120">
    <property type="entry name" value="Pseudouridine synthase"/>
    <property type="match status" value="1"/>
</dbReference>
<dbReference type="PANTHER" id="PTHR21600:SF44">
    <property type="entry name" value="RIBOSOMAL LARGE SUBUNIT PSEUDOURIDINE SYNTHASE D"/>
    <property type="match status" value="1"/>
</dbReference>
<feature type="domain" description="Pseudouridine synthase RsuA/RluA-like" evidence="6">
    <location>
        <begin position="85"/>
        <end position="236"/>
    </location>
</feature>
<dbReference type="InterPro" id="IPR050188">
    <property type="entry name" value="RluA_PseudoU_synthase"/>
</dbReference>
<dbReference type="Pfam" id="PF00849">
    <property type="entry name" value="PseudoU_synth_2"/>
    <property type="match status" value="1"/>
</dbReference>
<dbReference type="GO" id="GO:0000455">
    <property type="term" value="P:enzyme-directed rRNA pseudouridine synthesis"/>
    <property type="evidence" value="ECO:0007669"/>
    <property type="project" value="TreeGrafter"/>
</dbReference>
<dbReference type="InterPro" id="IPR006224">
    <property type="entry name" value="PsdUridine_synth_RluA-like_CS"/>
</dbReference>
<evidence type="ECO:0000256" key="1">
    <source>
        <dbReference type="ARBA" id="ARBA00010876"/>
    </source>
</evidence>
<comment type="catalytic activity">
    <reaction evidence="5">
        <text>a uridine in RNA = a pseudouridine in RNA</text>
        <dbReference type="Rhea" id="RHEA:48348"/>
        <dbReference type="Rhea" id="RHEA-COMP:12068"/>
        <dbReference type="Rhea" id="RHEA-COMP:12069"/>
        <dbReference type="ChEBI" id="CHEBI:65314"/>
        <dbReference type="ChEBI" id="CHEBI:65315"/>
    </reaction>
</comment>
<dbReference type="SUPFAM" id="SSF55174">
    <property type="entry name" value="Alpha-L RNA-binding motif"/>
    <property type="match status" value="1"/>
</dbReference>
<dbReference type="InterPro" id="IPR036986">
    <property type="entry name" value="S4_RNA-bd_sf"/>
</dbReference>
<evidence type="ECO:0000256" key="3">
    <source>
        <dbReference type="PIRSR" id="PIRSR606225-1"/>
    </source>
</evidence>
<evidence type="ECO:0000313" key="7">
    <source>
        <dbReference type="EMBL" id="AKC95318.1"/>
    </source>
</evidence>
<dbReference type="Gene3D" id="3.10.290.10">
    <property type="entry name" value="RNA-binding S4 domain"/>
    <property type="match status" value="1"/>
</dbReference>
<dbReference type="KEGG" id="sns:VC03_01905"/>
<dbReference type="PROSITE" id="PS01129">
    <property type="entry name" value="PSI_RLU"/>
    <property type="match status" value="1"/>
</dbReference>
<dbReference type="HOGENOM" id="CLU_016902_4_4_0"/>
<dbReference type="NCBIfam" id="TIGR00005">
    <property type="entry name" value="rluA_subfam"/>
    <property type="match status" value="1"/>
</dbReference>
<organism evidence="7 8">
    <name type="scientific">Sneathia vaginalis</name>
    <dbReference type="NCBI Taxonomy" id="187101"/>
    <lineage>
        <taxon>Bacteria</taxon>
        <taxon>Fusobacteriati</taxon>
        <taxon>Fusobacteriota</taxon>
        <taxon>Fusobacteriia</taxon>
        <taxon>Fusobacteriales</taxon>
        <taxon>Leptotrichiaceae</taxon>
        <taxon>Sneathia</taxon>
    </lineage>
</organism>
<comment type="function">
    <text evidence="5">Responsible for synthesis of pseudouridine from uracil.</text>
</comment>
<dbReference type="CDD" id="cd02869">
    <property type="entry name" value="PseudoU_synth_RluA_like"/>
    <property type="match status" value="1"/>
</dbReference>
<keyword evidence="2 5" id="KW-0413">Isomerase</keyword>
<evidence type="ECO:0000313" key="8">
    <source>
        <dbReference type="Proteomes" id="UP000033103"/>
    </source>
</evidence>
<proteinExistence type="inferred from homology"/>
<dbReference type="PATRIC" id="fig|1069640.6.peg.363"/>
<dbReference type="PROSITE" id="PS50889">
    <property type="entry name" value="S4"/>
    <property type="match status" value="1"/>
</dbReference>
<keyword evidence="4" id="KW-0694">RNA-binding</keyword>
<dbReference type="GO" id="GO:0140098">
    <property type="term" value="F:catalytic activity, acting on RNA"/>
    <property type="evidence" value="ECO:0007669"/>
    <property type="project" value="UniProtKB-ARBA"/>
</dbReference>
<dbReference type="Proteomes" id="UP000033103">
    <property type="component" value="Chromosome"/>
</dbReference>
<dbReference type="Gene3D" id="3.30.2350.10">
    <property type="entry name" value="Pseudouridine synthase"/>
    <property type="match status" value="1"/>
</dbReference>
<dbReference type="AlphaFoldDB" id="A0A0E3UUI4"/>
<accession>A0A0E3UUI4</accession>
<evidence type="ECO:0000256" key="4">
    <source>
        <dbReference type="PROSITE-ProRule" id="PRU00182"/>
    </source>
</evidence>
<dbReference type="STRING" id="187101.VC03_01905"/>
<gene>
    <name evidence="7" type="ORF">VC03_01905</name>
</gene>
<name>A0A0E3UUI4_9FUSO</name>
<protein>
    <recommendedName>
        <fullName evidence="5">Pseudouridine synthase</fullName>
        <ecNumber evidence="5">5.4.99.-</ecNumber>
    </recommendedName>
</protein>
<reference evidence="7 8" key="1">
    <citation type="journal article" date="2012" name="BMC Genomics">
        <title>Genomic sequence analysis and characterization of Sneathia amnii sp. nov.</title>
        <authorList>
            <consortium name="Vaginal Microbiome Consortium (additional members)"/>
            <person name="Harwich M.D.Jr."/>
            <person name="Serrano M.G."/>
            <person name="Fettweis J.M."/>
            <person name="Alves J.M."/>
            <person name="Reimers M.A."/>
            <person name="Buck G.A."/>
            <person name="Jefferson K.K."/>
        </authorList>
    </citation>
    <scope>NUCLEOTIDE SEQUENCE [LARGE SCALE GENOMIC DNA]</scope>
    <source>
        <strain evidence="7 8">SN35</strain>
    </source>
</reference>
<dbReference type="GO" id="GO:0003723">
    <property type="term" value="F:RNA binding"/>
    <property type="evidence" value="ECO:0007669"/>
    <property type="project" value="UniProtKB-KW"/>
</dbReference>
<dbReference type="InterPro" id="IPR006225">
    <property type="entry name" value="PsdUridine_synth_RluC/D"/>
</dbReference>
<sequence length="296" mass="34341">MIGVKMYIVEKGDVGKRIDKYLSEKLNISRNRVALSQVFSNDKLVKPSYKVCENDKITYEIKEDEPIVITKEDKKLDIVYEDEYLAIINKPYNMVVHPCSSFRENTLVNALLSNFKSLSNVDPLRPGIVHRLDKDTSGILIIAKTNACHEKLVQMFKNHEIHKTYLAILKGKLNKDRVEVRTYIGRSKKDRKKMSSNTDNGKLAISIFKLIKENDLYSYVKVEILTGRTHQIRVHAKELNHPILGDHVYGRNDKFNRQQLHAYSVEFIHPFTNEKMKFSVDIPCDMKETLEKVKLC</sequence>
<dbReference type="GO" id="GO:0009982">
    <property type="term" value="F:pseudouridine synthase activity"/>
    <property type="evidence" value="ECO:0007669"/>
    <property type="project" value="InterPro"/>
</dbReference>
<dbReference type="InterPro" id="IPR006145">
    <property type="entry name" value="PsdUridine_synth_RsuA/RluA"/>
</dbReference>
<feature type="active site" evidence="3">
    <location>
        <position position="133"/>
    </location>
</feature>
<dbReference type="EC" id="5.4.99.-" evidence="5"/>
<evidence type="ECO:0000256" key="2">
    <source>
        <dbReference type="ARBA" id="ARBA00023235"/>
    </source>
</evidence>
<evidence type="ECO:0000259" key="6">
    <source>
        <dbReference type="Pfam" id="PF00849"/>
    </source>
</evidence>
<dbReference type="PANTHER" id="PTHR21600">
    <property type="entry name" value="MITOCHONDRIAL RNA PSEUDOURIDINE SYNTHASE"/>
    <property type="match status" value="1"/>
</dbReference>
<dbReference type="CDD" id="cd00165">
    <property type="entry name" value="S4"/>
    <property type="match status" value="1"/>
</dbReference>